<evidence type="ECO:0000313" key="1">
    <source>
        <dbReference type="EMBL" id="GBF35134.1"/>
    </source>
</evidence>
<name>A0A2L2XGL1_9FIRM</name>
<organism evidence="1 2">
    <name type="scientific">Desulfocucumis palustris</name>
    <dbReference type="NCBI Taxonomy" id="1898651"/>
    <lineage>
        <taxon>Bacteria</taxon>
        <taxon>Bacillati</taxon>
        <taxon>Bacillota</taxon>
        <taxon>Clostridia</taxon>
        <taxon>Eubacteriales</taxon>
        <taxon>Desulfocucumaceae</taxon>
        <taxon>Desulfocucumis</taxon>
    </lineage>
</organism>
<dbReference type="AlphaFoldDB" id="A0A2L2XGL1"/>
<reference evidence="2" key="1">
    <citation type="submission" date="2018-02" db="EMBL/GenBank/DDBJ databases">
        <title>Genome sequence of Desulfocucumis palustris strain NAW-5.</title>
        <authorList>
            <person name="Watanabe M."/>
            <person name="Kojima H."/>
            <person name="Fukui M."/>
        </authorList>
    </citation>
    <scope>NUCLEOTIDE SEQUENCE [LARGE SCALE GENOMIC DNA]</scope>
    <source>
        <strain evidence="2">NAW-5</strain>
    </source>
</reference>
<dbReference type="EMBL" id="BFAV01000157">
    <property type="protein sequence ID" value="GBF35134.1"/>
    <property type="molecule type" value="Genomic_DNA"/>
</dbReference>
<comment type="caution">
    <text evidence="1">The sequence shown here is derived from an EMBL/GenBank/DDBJ whole genome shotgun (WGS) entry which is preliminary data.</text>
</comment>
<evidence type="ECO:0000313" key="2">
    <source>
        <dbReference type="Proteomes" id="UP000239549"/>
    </source>
</evidence>
<sequence length="55" mass="6298">MPVVELFDTVNRKRNAVEYFTTLLYNILYNSVDETGKVELICLSTLQQQGKISSD</sequence>
<dbReference type="Proteomes" id="UP000239549">
    <property type="component" value="Unassembled WGS sequence"/>
</dbReference>
<accession>A0A2L2XGL1</accession>
<protein>
    <submittedName>
        <fullName evidence="1">Uncharacterized protein</fullName>
    </submittedName>
</protein>
<keyword evidence="2" id="KW-1185">Reference proteome</keyword>
<proteinExistence type="predicted"/>
<gene>
    <name evidence="1" type="ORF">DCCM_4257</name>
</gene>